<dbReference type="GO" id="GO:0006979">
    <property type="term" value="P:response to oxidative stress"/>
    <property type="evidence" value="ECO:0007669"/>
    <property type="project" value="TreeGrafter"/>
</dbReference>
<dbReference type="AlphaFoldDB" id="A0A6A4LJF1"/>
<accession>A0A6A4LJF1</accession>
<keyword evidence="1" id="KW-0812">Transmembrane</keyword>
<dbReference type="PANTHER" id="PTHR37223">
    <property type="entry name" value="OS08G0528601 PROTEIN"/>
    <property type="match status" value="1"/>
</dbReference>
<keyword evidence="1" id="KW-1133">Transmembrane helix</keyword>
<dbReference type="PANTHER" id="PTHR37223:SF1">
    <property type="entry name" value="OS08G0528601 PROTEIN"/>
    <property type="match status" value="1"/>
</dbReference>
<gene>
    <name evidence="2" type="ORF">C3L33_09597</name>
</gene>
<dbReference type="EMBL" id="QEFC01001270">
    <property type="protein sequence ID" value="KAE9458500.1"/>
    <property type="molecule type" value="Genomic_DNA"/>
</dbReference>
<evidence type="ECO:0000313" key="2">
    <source>
        <dbReference type="EMBL" id="KAE9458500.1"/>
    </source>
</evidence>
<keyword evidence="1" id="KW-0472">Membrane</keyword>
<protein>
    <submittedName>
        <fullName evidence="2">Uncharacterized protein</fullName>
    </submittedName>
</protein>
<feature type="non-terminal residue" evidence="2">
    <location>
        <position position="1"/>
    </location>
</feature>
<evidence type="ECO:0000256" key="1">
    <source>
        <dbReference type="SAM" id="Phobius"/>
    </source>
</evidence>
<name>A0A6A4LJF1_9ERIC</name>
<feature type="transmembrane region" description="Helical" evidence="1">
    <location>
        <begin position="128"/>
        <end position="149"/>
    </location>
</feature>
<proteinExistence type="predicted"/>
<organism evidence="2">
    <name type="scientific">Rhododendron williamsianum</name>
    <dbReference type="NCBI Taxonomy" id="262921"/>
    <lineage>
        <taxon>Eukaryota</taxon>
        <taxon>Viridiplantae</taxon>
        <taxon>Streptophyta</taxon>
        <taxon>Embryophyta</taxon>
        <taxon>Tracheophyta</taxon>
        <taxon>Spermatophyta</taxon>
        <taxon>Magnoliopsida</taxon>
        <taxon>eudicotyledons</taxon>
        <taxon>Gunneridae</taxon>
        <taxon>Pentapetalae</taxon>
        <taxon>asterids</taxon>
        <taxon>Ericales</taxon>
        <taxon>Ericaceae</taxon>
        <taxon>Ericoideae</taxon>
        <taxon>Rhodoreae</taxon>
        <taxon>Rhododendron</taxon>
    </lineage>
</organism>
<dbReference type="OrthoDB" id="779178at2759"/>
<reference evidence="2" key="1">
    <citation type="journal article" date="2019" name="Genome Biol. Evol.">
        <title>The Rhododendron genome and chromosomal organization provide insight into shared whole-genome duplications across the heath family (Ericaceae).</title>
        <authorList>
            <person name="Soza V.L."/>
            <person name="Lindsley D."/>
            <person name="Waalkes A."/>
            <person name="Ramage E."/>
            <person name="Patwardhan R.P."/>
            <person name="Burton J.N."/>
            <person name="Adey A."/>
            <person name="Kumar A."/>
            <person name="Qiu R."/>
            <person name="Shendure J."/>
            <person name="Hall B."/>
        </authorList>
    </citation>
    <scope>NUCLEOTIDE SEQUENCE</scope>
    <source>
        <strain evidence="2">RSF 1966-606</strain>
    </source>
</reference>
<sequence length="176" mass="19855">MRFPVLGFHSNDPEFLLVGSFMAKVVSGVQPSSDVSASQPLFPLSLEMVVRRRNSKSDGGIPARRNSKHPYQTEEFQPVGQIWVELNSGFTEWVKGEGGKKTMPKRVSMGRNQNDLLLTRSVTSVFNFVRFAEFEILFVLFFVVAFIIFKDLTATPEYNQILVKIGGLTRQVYGET</sequence>
<comment type="caution">
    <text evidence="2">The sequence shown here is derived from an EMBL/GenBank/DDBJ whole genome shotgun (WGS) entry which is preliminary data.</text>
</comment>